<dbReference type="PANTHER" id="PTHR43617">
    <property type="entry name" value="L-AMINO ACID N-ACETYLTRANSFERASE"/>
    <property type="match status" value="1"/>
</dbReference>
<dbReference type="RefSeq" id="WP_213557124.1">
    <property type="nucleotide sequence ID" value="NZ_JBHZDI010000009.1"/>
</dbReference>
<evidence type="ECO:0000259" key="1">
    <source>
        <dbReference type="PROSITE" id="PS51186"/>
    </source>
</evidence>
<organism evidence="2 3">
    <name type="scientific">Nocardia tengchongensis</name>
    <dbReference type="NCBI Taxonomy" id="2055889"/>
    <lineage>
        <taxon>Bacteria</taxon>
        <taxon>Bacillati</taxon>
        <taxon>Actinomycetota</taxon>
        <taxon>Actinomycetes</taxon>
        <taxon>Mycobacteriales</taxon>
        <taxon>Nocardiaceae</taxon>
        <taxon>Nocardia</taxon>
    </lineage>
</organism>
<name>A0ABX8CMA3_9NOCA</name>
<accession>A0ABX8CMA3</accession>
<gene>
    <name evidence="2" type="ORF">KHQ06_34035</name>
</gene>
<feature type="domain" description="N-acetyltransferase" evidence="1">
    <location>
        <begin position="12"/>
        <end position="164"/>
    </location>
</feature>
<evidence type="ECO:0000313" key="3">
    <source>
        <dbReference type="Proteomes" id="UP000683310"/>
    </source>
</evidence>
<dbReference type="InterPro" id="IPR050276">
    <property type="entry name" value="MshD_Acetyltransferase"/>
</dbReference>
<dbReference type="CDD" id="cd04301">
    <property type="entry name" value="NAT_SF"/>
    <property type="match status" value="1"/>
</dbReference>
<proteinExistence type="predicted"/>
<dbReference type="Proteomes" id="UP000683310">
    <property type="component" value="Chromosome"/>
</dbReference>
<evidence type="ECO:0000313" key="2">
    <source>
        <dbReference type="EMBL" id="QVI21020.1"/>
    </source>
</evidence>
<dbReference type="InterPro" id="IPR000182">
    <property type="entry name" value="GNAT_dom"/>
</dbReference>
<dbReference type="PANTHER" id="PTHR43617:SF2">
    <property type="entry name" value="UPF0039 PROTEIN SLL0451"/>
    <property type="match status" value="1"/>
</dbReference>
<protein>
    <submittedName>
        <fullName evidence="2">GNAT family N-acetyltransferase</fullName>
    </submittedName>
</protein>
<reference evidence="2 3" key="1">
    <citation type="submission" date="2021-04" db="EMBL/GenBank/DDBJ databases">
        <title>Nocardia tengchongensis.</title>
        <authorList>
            <person name="Zhuang k."/>
            <person name="Ran Y."/>
            <person name="Li W."/>
        </authorList>
    </citation>
    <scope>NUCLEOTIDE SEQUENCE [LARGE SCALE GENOMIC DNA]</scope>
    <source>
        <strain evidence="2 3">CFH S0057</strain>
    </source>
</reference>
<dbReference type="PROSITE" id="PS51186">
    <property type="entry name" value="GNAT"/>
    <property type="match status" value="1"/>
</dbReference>
<dbReference type="InterPro" id="IPR016181">
    <property type="entry name" value="Acyl_CoA_acyltransferase"/>
</dbReference>
<dbReference type="SUPFAM" id="SSF55729">
    <property type="entry name" value="Acyl-CoA N-acyltransferases (Nat)"/>
    <property type="match status" value="1"/>
</dbReference>
<dbReference type="Gene3D" id="3.40.630.30">
    <property type="match status" value="1"/>
</dbReference>
<sequence>MSDWQVVPLEPKYVYSMSECHIACWREAYQGLVPQHVLDAFDVDRRAAAWGKILFEYPGRIRVAVLDDGTVIGFAGSGDNLEESPTTEYELSALYVRAAYHGTGVAQALMDEVLPETGDVALWVFEENPRARAFYQKYGFEPDGERRVEAFSPALQVRMVRRALTG</sequence>
<dbReference type="EMBL" id="CP074371">
    <property type="protein sequence ID" value="QVI21020.1"/>
    <property type="molecule type" value="Genomic_DNA"/>
</dbReference>
<dbReference type="Pfam" id="PF00583">
    <property type="entry name" value="Acetyltransf_1"/>
    <property type="match status" value="1"/>
</dbReference>
<keyword evidence="3" id="KW-1185">Reference proteome</keyword>